<evidence type="ECO:0000256" key="1">
    <source>
        <dbReference type="ARBA" id="ARBA00022679"/>
    </source>
</evidence>
<name>A0A179SX73_9BACI</name>
<keyword evidence="5" id="KW-1185">Reference proteome</keyword>
<evidence type="ECO:0000313" key="5">
    <source>
        <dbReference type="Proteomes" id="UP000078534"/>
    </source>
</evidence>
<dbReference type="GO" id="GO:0003841">
    <property type="term" value="F:1-acylglycerol-3-phosphate O-acyltransferase activity"/>
    <property type="evidence" value="ECO:0007669"/>
    <property type="project" value="TreeGrafter"/>
</dbReference>
<keyword evidence="1 4" id="KW-0808">Transferase</keyword>
<protein>
    <submittedName>
        <fullName evidence="4">Acyl-phosphate glycerol 3-phosphate acyltransferase</fullName>
    </submittedName>
</protein>
<organism evidence="4 5">
    <name type="scientific">Metabacillus litoralis</name>
    <dbReference type="NCBI Taxonomy" id="152268"/>
    <lineage>
        <taxon>Bacteria</taxon>
        <taxon>Bacillati</taxon>
        <taxon>Bacillota</taxon>
        <taxon>Bacilli</taxon>
        <taxon>Bacillales</taxon>
        <taxon>Bacillaceae</taxon>
        <taxon>Metabacillus</taxon>
    </lineage>
</organism>
<proteinExistence type="predicted"/>
<dbReference type="PANTHER" id="PTHR10434">
    <property type="entry name" value="1-ACYL-SN-GLYCEROL-3-PHOSPHATE ACYLTRANSFERASE"/>
    <property type="match status" value="1"/>
</dbReference>
<dbReference type="InterPro" id="IPR002123">
    <property type="entry name" value="Plipid/glycerol_acylTrfase"/>
</dbReference>
<dbReference type="PANTHER" id="PTHR10434:SF11">
    <property type="entry name" value="1-ACYL-SN-GLYCEROL-3-PHOSPHATE ACYLTRANSFERASE"/>
    <property type="match status" value="1"/>
</dbReference>
<dbReference type="CDD" id="cd07989">
    <property type="entry name" value="LPLAT_AGPAT-like"/>
    <property type="match status" value="1"/>
</dbReference>
<keyword evidence="2 4" id="KW-0012">Acyltransferase</keyword>
<reference evidence="5" key="1">
    <citation type="submission" date="2016-04" db="EMBL/GenBank/DDBJ databases">
        <authorList>
            <person name="Lyu Z."/>
            <person name="Lyu W."/>
        </authorList>
    </citation>
    <scope>NUCLEOTIDE SEQUENCE [LARGE SCALE GENOMIC DNA]</scope>
    <source>
        <strain evidence="5">C44</strain>
    </source>
</reference>
<dbReference type="Proteomes" id="UP000078534">
    <property type="component" value="Unassembled WGS sequence"/>
</dbReference>
<dbReference type="AlphaFoldDB" id="A0A179SX73"/>
<feature type="domain" description="Phospholipid/glycerol acyltransferase" evidence="3">
    <location>
        <begin position="35"/>
        <end position="147"/>
    </location>
</feature>
<evidence type="ECO:0000256" key="2">
    <source>
        <dbReference type="ARBA" id="ARBA00023315"/>
    </source>
</evidence>
<dbReference type="OrthoDB" id="9803035at2"/>
<dbReference type="SUPFAM" id="SSF69593">
    <property type="entry name" value="Glycerol-3-phosphate (1)-acyltransferase"/>
    <property type="match status" value="1"/>
</dbReference>
<dbReference type="STRING" id="152268.A6K24_21795"/>
<comment type="caution">
    <text evidence="4">The sequence shown here is derived from an EMBL/GenBank/DDBJ whole genome shotgun (WGS) entry which is preliminary data.</text>
</comment>
<accession>A0A179SX73</accession>
<evidence type="ECO:0000259" key="3">
    <source>
        <dbReference type="SMART" id="SM00563"/>
    </source>
</evidence>
<dbReference type="GO" id="GO:0006654">
    <property type="term" value="P:phosphatidic acid biosynthetic process"/>
    <property type="evidence" value="ECO:0007669"/>
    <property type="project" value="TreeGrafter"/>
</dbReference>
<dbReference type="Pfam" id="PF01553">
    <property type="entry name" value="Acyltransferase"/>
    <property type="match status" value="1"/>
</dbReference>
<dbReference type="SMART" id="SM00563">
    <property type="entry name" value="PlsC"/>
    <property type="match status" value="1"/>
</dbReference>
<gene>
    <name evidence="4" type="ORF">A6K24_21795</name>
</gene>
<dbReference type="EMBL" id="LWSG01000013">
    <property type="protein sequence ID" value="OAS86357.1"/>
    <property type="molecule type" value="Genomic_DNA"/>
</dbReference>
<sequence>MSLYPFARSVVAGILKPTYRIKVEGLENFPRDGGVFLCTNHISNYDPPVVGITAPRKVFFMAKAELFKVPILKDLLMNFGTFPVNRGGSDREALRTGLKILKEGNVLGFFPEGTRSKDGELGKGLPGAGFFALRSNAAVVPCAIIGPYKPFKTLRVVYGKPINMDEYREKKITTEEMSGIIMGEIGKLLKK</sequence>
<dbReference type="RefSeq" id="WP_066332043.1">
    <property type="nucleotide sequence ID" value="NZ_LWSG01000013.1"/>
</dbReference>
<evidence type="ECO:0000313" key="4">
    <source>
        <dbReference type="EMBL" id="OAS86357.1"/>
    </source>
</evidence>